<accession>A0A6L2MTI0</accession>
<comment type="caution">
    <text evidence="2">The sequence shown here is derived from an EMBL/GenBank/DDBJ whole genome shotgun (WGS) entry which is preliminary data.</text>
</comment>
<proteinExistence type="predicted"/>
<dbReference type="EMBL" id="BKCJ010007443">
    <property type="protein sequence ID" value="GEU77291.1"/>
    <property type="molecule type" value="Genomic_DNA"/>
</dbReference>
<gene>
    <name evidence="2" type="ORF">Tci_049269</name>
</gene>
<protein>
    <recommendedName>
        <fullName evidence="3">Integrase, catalytic region, zinc finger, CCHC-type, peptidase aspartic, catalytic</fullName>
    </recommendedName>
</protein>
<reference evidence="2" key="1">
    <citation type="journal article" date="2019" name="Sci. Rep.">
        <title>Draft genome of Tanacetum cinerariifolium, the natural source of mosquito coil.</title>
        <authorList>
            <person name="Yamashiro T."/>
            <person name="Shiraishi A."/>
            <person name="Satake H."/>
            <person name="Nakayama K."/>
        </authorList>
    </citation>
    <scope>NUCLEOTIDE SEQUENCE</scope>
</reference>
<evidence type="ECO:0000256" key="1">
    <source>
        <dbReference type="SAM" id="MobiDB-lite"/>
    </source>
</evidence>
<dbReference type="AlphaFoldDB" id="A0A6L2MTI0"/>
<feature type="compositionally biased region" description="Polar residues" evidence="1">
    <location>
        <begin position="110"/>
        <end position="122"/>
    </location>
</feature>
<evidence type="ECO:0008006" key="3">
    <source>
        <dbReference type="Google" id="ProtNLM"/>
    </source>
</evidence>
<sequence>MGGARGRAYAIDSGIWNTRLFDLALKAIRSSSLHGLSPLPRRFDLPLYASYDIDAFDSDCDEAPTAQAAFMANLSSYDSYVLSKELLVYVSDACPSSRNNNEKLVDVTPMNKNSGSKNMSTSKHNRISRPSSSNRNNKKVKANPRNVKSSLKKMNRVSVINEKVKHGVYSACNECLFNASHDMCVVDYLNDVNARARNKSVKSVKNKEWKPTGKVFINLGHK</sequence>
<feature type="region of interest" description="Disordered" evidence="1">
    <location>
        <begin position="100"/>
        <end position="145"/>
    </location>
</feature>
<evidence type="ECO:0000313" key="2">
    <source>
        <dbReference type="EMBL" id="GEU77291.1"/>
    </source>
</evidence>
<organism evidence="2">
    <name type="scientific">Tanacetum cinerariifolium</name>
    <name type="common">Dalmatian daisy</name>
    <name type="synonym">Chrysanthemum cinerariifolium</name>
    <dbReference type="NCBI Taxonomy" id="118510"/>
    <lineage>
        <taxon>Eukaryota</taxon>
        <taxon>Viridiplantae</taxon>
        <taxon>Streptophyta</taxon>
        <taxon>Embryophyta</taxon>
        <taxon>Tracheophyta</taxon>
        <taxon>Spermatophyta</taxon>
        <taxon>Magnoliopsida</taxon>
        <taxon>eudicotyledons</taxon>
        <taxon>Gunneridae</taxon>
        <taxon>Pentapetalae</taxon>
        <taxon>asterids</taxon>
        <taxon>campanulids</taxon>
        <taxon>Asterales</taxon>
        <taxon>Asteraceae</taxon>
        <taxon>Asteroideae</taxon>
        <taxon>Anthemideae</taxon>
        <taxon>Anthemidinae</taxon>
        <taxon>Tanacetum</taxon>
    </lineage>
</organism>
<name>A0A6L2MTI0_TANCI</name>